<dbReference type="EMBL" id="CM043787">
    <property type="protein sequence ID" value="KAI4830469.1"/>
    <property type="molecule type" value="Genomic_DNA"/>
</dbReference>
<gene>
    <name evidence="1" type="ORF">KUCAC02_002099</name>
</gene>
<name>A0ACB9XTA7_CHAAC</name>
<organism evidence="1 2">
    <name type="scientific">Chaenocephalus aceratus</name>
    <name type="common">Blackfin icefish</name>
    <name type="synonym">Chaenichthys aceratus</name>
    <dbReference type="NCBI Taxonomy" id="36190"/>
    <lineage>
        <taxon>Eukaryota</taxon>
        <taxon>Metazoa</taxon>
        <taxon>Chordata</taxon>
        <taxon>Craniata</taxon>
        <taxon>Vertebrata</taxon>
        <taxon>Euteleostomi</taxon>
        <taxon>Actinopterygii</taxon>
        <taxon>Neopterygii</taxon>
        <taxon>Teleostei</taxon>
        <taxon>Neoteleostei</taxon>
        <taxon>Acanthomorphata</taxon>
        <taxon>Eupercaria</taxon>
        <taxon>Perciformes</taxon>
        <taxon>Notothenioidei</taxon>
        <taxon>Channichthyidae</taxon>
        <taxon>Chaenocephalus</taxon>
    </lineage>
</organism>
<protein>
    <submittedName>
        <fullName evidence="1">Uncharacterized protein</fullName>
    </submittedName>
</protein>
<comment type="caution">
    <text evidence="1">The sequence shown here is derived from an EMBL/GenBank/DDBJ whole genome shotgun (WGS) entry which is preliminary data.</text>
</comment>
<reference evidence="1" key="1">
    <citation type="submission" date="2022-05" db="EMBL/GenBank/DDBJ databases">
        <title>Chromosome-level genome of Chaenocephalus aceratus.</title>
        <authorList>
            <person name="Park H."/>
        </authorList>
    </citation>
    <scope>NUCLEOTIDE SEQUENCE</scope>
    <source>
        <strain evidence="1">KU_202001</strain>
    </source>
</reference>
<sequence>RGWTVREIPRRCLVEAGESNSVSEVEELDRKSTEAMTINKAFKEHQQRQFESDEEEHEVDGDCEADFTDLHSVPPPKMIMPGTGYVYCLPISNDHWAA</sequence>
<feature type="non-terminal residue" evidence="1">
    <location>
        <position position="1"/>
    </location>
</feature>
<proteinExistence type="predicted"/>
<evidence type="ECO:0000313" key="2">
    <source>
        <dbReference type="Proteomes" id="UP001057452"/>
    </source>
</evidence>
<accession>A0ACB9XTA7</accession>
<evidence type="ECO:0000313" key="1">
    <source>
        <dbReference type="EMBL" id="KAI4830469.1"/>
    </source>
</evidence>
<keyword evidence="2" id="KW-1185">Reference proteome</keyword>
<dbReference type="Proteomes" id="UP001057452">
    <property type="component" value="Chromosome 3"/>
</dbReference>